<dbReference type="Pfam" id="PF09754">
    <property type="entry name" value="PAC2"/>
    <property type="match status" value="1"/>
</dbReference>
<evidence type="ECO:0000313" key="2">
    <source>
        <dbReference type="EMBL" id="MBB5938828.1"/>
    </source>
</evidence>
<dbReference type="AlphaFoldDB" id="A0A7W9QEJ6"/>
<gene>
    <name evidence="2" type="ORF">FHS42_005919</name>
</gene>
<dbReference type="InterPro" id="IPR019151">
    <property type="entry name" value="Proteasome_assmbl_chaperone_2"/>
</dbReference>
<accession>A0A7W9QEJ6</accession>
<feature type="region of interest" description="Disordered" evidence="1">
    <location>
        <begin position="276"/>
        <end position="463"/>
    </location>
</feature>
<dbReference type="InterPro" id="IPR038389">
    <property type="entry name" value="PSMG2_sf"/>
</dbReference>
<reference evidence="2 3" key="1">
    <citation type="submission" date="2020-08" db="EMBL/GenBank/DDBJ databases">
        <title>Genomic Encyclopedia of Type Strains, Phase III (KMG-III): the genomes of soil and plant-associated and newly described type strains.</title>
        <authorList>
            <person name="Whitman W."/>
        </authorList>
    </citation>
    <scope>NUCLEOTIDE SEQUENCE [LARGE SCALE GENOMIC DNA]</scope>
    <source>
        <strain evidence="2 3">CECT 8305</strain>
    </source>
</reference>
<evidence type="ECO:0000256" key="1">
    <source>
        <dbReference type="SAM" id="MobiDB-lite"/>
    </source>
</evidence>
<name>A0A7W9QEJ6_9ACTN</name>
<evidence type="ECO:0000313" key="3">
    <source>
        <dbReference type="Proteomes" id="UP000588098"/>
    </source>
</evidence>
<dbReference type="SUPFAM" id="SSF159659">
    <property type="entry name" value="Cgl1923-like"/>
    <property type="match status" value="1"/>
</dbReference>
<protein>
    <submittedName>
        <fullName evidence="2">Proteasome assembly chaperone (PAC2) family protein</fullName>
    </submittedName>
</protein>
<dbReference type="Proteomes" id="UP000588098">
    <property type="component" value="Unassembled WGS sequence"/>
</dbReference>
<feature type="compositionally biased region" description="Basic and acidic residues" evidence="1">
    <location>
        <begin position="335"/>
        <end position="347"/>
    </location>
</feature>
<feature type="compositionally biased region" description="Basic and acidic residues" evidence="1">
    <location>
        <begin position="384"/>
        <end position="402"/>
    </location>
</feature>
<dbReference type="EMBL" id="JACHJL010000019">
    <property type="protein sequence ID" value="MBB5938828.1"/>
    <property type="molecule type" value="Genomic_DNA"/>
</dbReference>
<feature type="compositionally biased region" description="Basic and acidic residues" evidence="1">
    <location>
        <begin position="411"/>
        <end position="429"/>
    </location>
</feature>
<dbReference type="Gene3D" id="3.40.50.10900">
    <property type="entry name" value="PAC-like subunit"/>
    <property type="match status" value="1"/>
</dbReference>
<keyword evidence="3" id="KW-1185">Reference proteome</keyword>
<proteinExistence type="predicted"/>
<feature type="compositionally biased region" description="Gly residues" evidence="1">
    <location>
        <begin position="441"/>
        <end position="463"/>
    </location>
</feature>
<comment type="caution">
    <text evidence="2">The sequence shown here is derived from an EMBL/GenBank/DDBJ whole genome shotgun (WGS) entry which is preliminary data.</text>
</comment>
<keyword evidence="2" id="KW-0647">Proteasome</keyword>
<feature type="compositionally biased region" description="Basic and acidic residues" evidence="1">
    <location>
        <begin position="316"/>
        <end position="325"/>
    </location>
</feature>
<dbReference type="GO" id="GO:0000502">
    <property type="term" value="C:proteasome complex"/>
    <property type="evidence" value="ECO:0007669"/>
    <property type="project" value="UniProtKB-KW"/>
</dbReference>
<organism evidence="2 3">
    <name type="scientific">Streptomyces zagrosensis</name>
    <dbReference type="NCBI Taxonomy" id="1042984"/>
    <lineage>
        <taxon>Bacteria</taxon>
        <taxon>Bacillati</taxon>
        <taxon>Actinomycetota</taxon>
        <taxon>Actinomycetes</taxon>
        <taxon>Kitasatosporales</taxon>
        <taxon>Streptomycetaceae</taxon>
        <taxon>Streptomyces</taxon>
    </lineage>
</organism>
<feature type="compositionally biased region" description="Low complexity" evidence="1">
    <location>
        <begin position="373"/>
        <end position="383"/>
    </location>
</feature>
<sequence>MIELEGVPELIDPVMICAFEGWNDAGDAASTAVGHLDREWKGEVFAALDAEDYYDFQVNRPTVWLDGGVRKVTWPTTRLSVVRTGGDKPRDLVLVRGIEPSMRWRSFCNEILGFAHELGVEMVVVLGALLGDTPHTRPVPVSGVTSDPDLARTLDLEESRYEGPTGIVGILQESCTHAGVPAVSLWAAVPHYVSQPPNPKATLALLNRLEDLLGLRIPLGELPEDARAWQLGVDQLAAEDSEVAEYVQSLEEARDTAELPEASGEAIAREFERYLRRRDGQPGPGGHATDTGGIADGRDSYLRDTTSGRTRPARPTAREEPKEEPGDGPQDEPESEPKAEADGESKDGPSGGAMNDPDHQATANGNRAKSSADDTGSTGSTDGTDGKDDAEATDAEDTKGPPDAEDAEQDPAAKDDAAEQDTKGSDTKGSDGTGSSNAAGGSKGSGNKGGAAGGRSGEADGGA</sequence>